<dbReference type="OMA" id="FAWECAR"/>
<dbReference type="AlphaFoldDB" id="B9SRN0"/>
<keyword evidence="6" id="KW-0503">Monooxygenase</keyword>
<dbReference type="EC" id="1.14.13.88" evidence="7"/>
<dbReference type="InterPro" id="IPR036396">
    <property type="entry name" value="Cyt_P450_sf"/>
</dbReference>
<accession>B9SRN0</accession>
<dbReference type="FunFam" id="1.10.630.10:FF:000007">
    <property type="entry name" value="Cytochrome P450 76C4"/>
    <property type="match status" value="1"/>
</dbReference>
<dbReference type="InParanoid" id="B9SRN0"/>
<dbReference type="InterPro" id="IPR001128">
    <property type="entry name" value="Cyt_P450"/>
</dbReference>
<dbReference type="GO" id="GO:0020037">
    <property type="term" value="F:heme binding"/>
    <property type="evidence" value="ECO:0007669"/>
    <property type="project" value="InterPro"/>
</dbReference>
<organism evidence="7 8">
    <name type="scientific">Ricinus communis</name>
    <name type="common">Castor bean</name>
    <dbReference type="NCBI Taxonomy" id="3988"/>
    <lineage>
        <taxon>Eukaryota</taxon>
        <taxon>Viridiplantae</taxon>
        <taxon>Streptophyta</taxon>
        <taxon>Embryophyta</taxon>
        <taxon>Tracheophyta</taxon>
        <taxon>Spermatophyta</taxon>
        <taxon>Magnoliopsida</taxon>
        <taxon>eudicotyledons</taxon>
        <taxon>Gunneridae</taxon>
        <taxon>Pentapetalae</taxon>
        <taxon>rosids</taxon>
        <taxon>fabids</taxon>
        <taxon>Malpighiales</taxon>
        <taxon>Euphorbiaceae</taxon>
        <taxon>Acalyphoideae</taxon>
        <taxon>Acalypheae</taxon>
        <taxon>Ricinus</taxon>
    </lineage>
</organism>
<keyword evidence="5 6" id="KW-0349">Heme</keyword>
<proteinExistence type="inferred from homology"/>
<dbReference type="PANTHER" id="PTHR47950">
    <property type="entry name" value="CYTOCHROME P450, FAMILY 76, SUBFAMILY C, POLYPEPTIDE 5-RELATED"/>
    <property type="match status" value="1"/>
</dbReference>
<evidence type="ECO:0000256" key="5">
    <source>
        <dbReference type="PIRSR" id="PIRSR602401-1"/>
    </source>
</evidence>
<evidence type="ECO:0000256" key="4">
    <source>
        <dbReference type="ARBA" id="ARBA00023004"/>
    </source>
</evidence>
<dbReference type="eggNOG" id="KOG0156">
    <property type="taxonomic scope" value="Eukaryota"/>
</dbReference>
<evidence type="ECO:0000256" key="2">
    <source>
        <dbReference type="ARBA" id="ARBA00022723"/>
    </source>
</evidence>
<comment type="similarity">
    <text evidence="1 6">Belongs to the cytochrome P450 family.</text>
</comment>
<sequence length="524" mass="60532">MIVSHLGIPMDWRSYSNLLAWLSLAFSASALLLLLKCRQSRHHHNHSPPGPPAWPIFGNIFDLGTIPHRNLYKFRYKYGPVLWLRLGFTNTLVIQSARAAEELFKNHDISFCDRKVPDCCTAHNYDQGAVSLGRYGSIWRFHRRLITLDLMTNKRIKESAFLRIKCINSMIQYIEEDTAAARARGELGEVVIAHYLFVMTFNLIGNLVLSQDLANSQSNEGLEFSHAMDKITVLSGKPNATDLWPFLKMFDPQRIKRDMEREMGKALRVVEGFVRERIEERKLEKERSKKDFLDALLEFESDEEAGPDKISIQTMFIIILEIFFAGTETTSSTMEWAMTELLRCPESIKRVKEELKRVVGQKRKVEESDIDQLPYLQAVLKETMRLHPTLPLLIPRNSLEDTNFMGYLIPKDTQVFVNVWAIGRDPESWQDPNSFKPERFLESDIDYRGKNFEYLPFGSGRRICAGILLAQRVLHLGLASLLHCFDWELSSNYTPDSIDMKEKMGMAVRKLVPLKAIPKKRMRE</sequence>
<dbReference type="InterPro" id="IPR002401">
    <property type="entry name" value="Cyt_P450_E_grp-I"/>
</dbReference>
<keyword evidence="8" id="KW-1185">Reference proteome</keyword>
<keyword evidence="4 5" id="KW-0408">Iron</keyword>
<dbReference type="InterPro" id="IPR017972">
    <property type="entry name" value="Cyt_P450_CS"/>
</dbReference>
<dbReference type="PRINTS" id="PR00385">
    <property type="entry name" value="P450"/>
</dbReference>
<dbReference type="SUPFAM" id="SSF48264">
    <property type="entry name" value="Cytochrome P450"/>
    <property type="match status" value="1"/>
</dbReference>
<name>B9SRN0_RICCO</name>
<keyword evidence="2 5" id="KW-0479">Metal-binding</keyword>
<dbReference type="CDD" id="cd11073">
    <property type="entry name" value="CYP76-like"/>
    <property type="match status" value="1"/>
</dbReference>
<dbReference type="Pfam" id="PF00067">
    <property type="entry name" value="p450"/>
    <property type="match status" value="1"/>
</dbReference>
<gene>
    <name evidence="7" type="ORF">RCOM_0841240</name>
</gene>
<dbReference type="EMBL" id="EQ974100">
    <property type="protein sequence ID" value="EEF33752.1"/>
    <property type="molecule type" value="Genomic_DNA"/>
</dbReference>
<evidence type="ECO:0000313" key="8">
    <source>
        <dbReference type="Proteomes" id="UP000008311"/>
    </source>
</evidence>
<reference evidence="8" key="1">
    <citation type="journal article" date="2010" name="Nat. Biotechnol.">
        <title>Draft genome sequence of the oilseed species Ricinus communis.</title>
        <authorList>
            <person name="Chan A.P."/>
            <person name="Crabtree J."/>
            <person name="Zhao Q."/>
            <person name="Lorenzi H."/>
            <person name="Orvis J."/>
            <person name="Puiu D."/>
            <person name="Melake-Berhan A."/>
            <person name="Jones K.M."/>
            <person name="Redman J."/>
            <person name="Chen G."/>
            <person name="Cahoon E.B."/>
            <person name="Gedil M."/>
            <person name="Stanke M."/>
            <person name="Haas B.J."/>
            <person name="Wortman J.R."/>
            <person name="Fraser-Liggett C.M."/>
            <person name="Ravel J."/>
            <person name="Rabinowicz P.D."/>
        </authorList>
    </citation>
    <scope>NUCLEOTIDE SEQUENCE [LARGE SCALE GENOMIC DNA]</scope>
    <source>
        <strain evidence="8">cv. Hale</strain>
    </source>
</reference>
<evidence type="ECO:0000256" key="1">
    <source>
        <dbReference type="ARBA" id="ARBA00010617"/>
    </source>
</evidence>
<dbReference type="GO" id="GO:0004497">
    <property type="term" value="F:monooxygenase activity"/>
    <property type="evidence" value="ECO:0007669"/>
    <property type="project" value="UniProtKB-KW"/>
</dbReference>
<dbReference type="PROSITE" id="PS00086">
    <property type="entry name" value="CYTOCHROME_P450"/>
    <property type="match status" value="1"/>
</dbReference>
<dbReference type="GO" id="GO:0016491">
    <property type="term" value="F:oxidoreductase activity"/>
    <property type="evidence" value="ECO:0000318"/>
    <property type="project" value="GO_Central"/>
</dbReference>
<dbReference type="GO" id="GO:0005506">
    <property type="term" value="F:iron ion binding"/>
    <property type="evidence" value="ECO:0007669"/>
    <property type="project" value="InterPro"/>
</dbReference>
<evidence type="ECO:0000256" key="3">
    <source>
        <dbReference type="ARBA" id="ARBA00023002"/>
    </source>
</evidence>
<protein>
    <submittedName>
        <fullName evidence="7">Cytochrome P450, putative</fullName>
        <ecNumber evidence="7">1.14.13.88</ecNumber>
    </submittedName>
</protein>
<evidence type="ECO:0000313" key="7">
    <source>
        <dbReference type="EMBL" id="EEF33752.1"/>
    </source>
</evidence>
<dbReference type="OrthoDB" id="2789670at2759"/>
<keyword evidence="3 6" id="KW-0560">Oxidoreductase</keyword>
<dbReference type="Gene3D" id="1.10.630.10">
    <property type="entry name" value="Cytochrome P450"/>
    <property type="match status" value="1"/>
</dbReference>
<dbReference type="GO" id="GO:0016705">
    <property type="term" value="F:oxidoreductase activity, acting on paired donors, with incorporation or reduction of molecular oxygen"/>
    <property type="evidence" value="ECO:0007669"/>
    <property type="project" value="InterPro"/>
</dbReference>
<comment type="cofactor">
    <cofactor evidence="5">
        <name>heme</name>
        <dbReference type="ChEBI" id="CHEBI:30413"/>
    </cofactor>
</comment>
<dbReference type="PRINTS" id="PR00463">
    <property type="entry name" value="EP450I"/>
</dbReference>
<dbReference type="PANTHER" id="PTHR47950:SF15">
    <property type="entry name" value="CYTOCHROME P450"/>
    <property type="match status" value="1"/>
</dbReference>
<feature type="binding site" description="axial binding residue" evidence="5">
    <location>
        <position position="464"/>
    </location>
    <ligand>
        <name>heme</name>
        <dbReference type="ChEBI" id="CHEBI:30413"/>
    </ligand>
    <ligandPart>
        <name>Fe</name>
        <dbReference type="ChEBI" id="CHEBI:18248"/>
    </ligandPart>
</feature>
<evidence type="ECO:0000256" key="6">
    <source>
        <dbReference type="RuleBase" id="RU000461"/>
    </source>
</evidence>
<dbReference type="Proteomes" id="UP000008311">
    <property type="component" value="Unassembled WGS sequence"/>
</dbReference>